<reference evidence="4 5" key="1">
    <citation type="journal article" date="2014" name="Nat. Commun.">
        <title>Multiple recent horizontal transfers of a large genomic region in cheese making fungi.</title>
        <authorList>
            <person name="Cheeseman K."/>
            <person name="Ropars J."/>
            <person name="Renault P."/>
            <person name="Dupont J."/>
            <person name="Gouzy J."/>
            <person name="Branca A."/>
            <person name="Abraham A.L."/>
            <person name="Ceppi M."/>
            <person name="Conseiller E."/>
            <person name="Debuchy R."/>
            <person name="Malagnac F."/>
            <person name="Goarin A."/>
            <person name="Silar P."/>
            <person name="Lacoste S."/>
            <person name="Sallet E."/>
            <person name="Bensimon A."/>
            <person name="Giraud T."/>
            <person name="Brygoo Y."/>
        </authorList>
    </citation>
    <scope>NUCLEOTIDE SEQUENCE [LARGE SCALE GENOMIC DNA]</scope>
    <source>
        <strain evidence="5">FM 013</strain>
    </source>
</reference>
<dbReference type="AlphaFoldDB" id="A0A0G4P8V0"/>
<dbReference type="Pfam" id="PF02171">
    <property type="entry name" value="Piwi"/>
    <property type="match status" value="1"/>
</dbReference>
<feature type="compositionally biased region" description="Basic and acidic residues" evidence="1">
    <location>
        <begin position="75"/>
        <end position="101"/>
    </location>
</feature>
<dbReference type="PANTHER" id="PTHR22891">
    <property type="entry name" value="EUKARYOTIC TRANSLATION INITIATION FACTOR 2C"/>
    <property type="match status" value="1"/>
</dbReference>
<dbReference type="PROSITE" id="PS50822">
    <property type="entry name" value="PIWI"/>
    <property type="match status" value="1"/>
</dbReference>
<feature type="compositionally biased region" description="Low complexity" evidence="1">
    <location>
        <begin position="24"/>
        <end position="54"/>
    </location>
</feature>
<dbReference type="InterPro" id="IPR003165">
    <property type="entry name" value="Piwi"/>
</dbReference>
<feature type="domain" description="Piwi" evidence="3">
    <location>
        <begin position="743"/>
        <end position="1051"/>
    </location>
</feature>
<dbReference type="InterPro" id="IPR014811">
    <property type="entry name" value="ArgoL1"/>
</dbReference>
<dbReference type="InterPro" id="IPR036085">
    <property type="entry name" value="PAZ_dom_sf"/>
</dbReference>
<dbReference type="GO" id="GO:0003723">
    <property type="term" value="F:RNA binding"/>
    <property type="evidence" value="ECO:0007669"/>
    <property type="project" value="InterPro"/>
</dbReference>
<keyword evidence="5" id="KW-1185">Reference proteome</keyword>
<evidence type="ECO:0000259" key="2">
    <source>
        <dbReference type="PROSITE" id="PS50821"/>
    </source>
</evidence>
<evidence type="ECO:0000313" key="4">
    <source>
        <dbReference type="EMBL" id="CRL22730.1"/>
    </source>
</evidence>
<feature type="domain" description="PAZ" evidence="2">
    <location>
        <begin position="452"/>
        <end position="570"/>
    </location>
</feature>
<dbReference type="Proteomes" id="UP000053732">
    <property type="component" value="Unassembled WGS sequence"/>
</dbReference>
<feature type="region of interest" description="Disordered" evidence="1">
    <location>
        <begin position="639"/>
        <end position="658"/>
    </location>
</feature>
<dbReference type="CDD" id="cd02846">
    <property type="entry name" value="PAZ_argonaute_like"/>
    <property type="match status" value="1"/>
</dbReference>
<dbReference type="InterPro" id="IPR032472">
    <property type="entry name" value="ArgoL2"/>
</dbReference>
<dbReference type="EMBL" id="HG793141">
    <property type="protein sequence ID" value="CRL22730.1"/>
    <property type="molecule type" value="Genomic_DNA"/>
</dbReference>
<dbReference type="InterPro" id="IPR036397">
    <property type="entry name" value="RNaseH_sf"/>
</dbReference>
<evidence type="ECO:0000256" key="1">
    <source>
        <dbReference type="SAM" id="MobiDB-lite"/>
    </source>
</evidence>
<dbReference type="Pfam" id="PF02170">
    <property type="entry name" value="PAZ"/>
    <property type="match status" value="1"/>
</dbReference>
<dbReference type="Pfam" id="PF08699">
    <property type="entry name" value="ArgoL1"/>
    <property type="match status" value="1"/>
</dbReference>
<dbReference type="SMART" id="SM01163">
    <property type="entry name" value="DUF1785"/>
    <property type="match status" value="1"/>
</dbReference>
<gene>
    <name evidence="4" type="ORF">PCAMFM013_S008g000159</name>
</gene>
<accession>A0A0G4P8V0</accession>
<dbReference type="Pfam" id="PF16488">
    <property type="entry name" value="ArgoL2"/>
    <property type="match status" value="1"/>
</dbReference>
<dbReference type="SUPFAM" id="SSF101690">
    <property type="entry name" value="PAZ domain"/>
    <property type="match status" value="1"/>
</dbReference>
<dbReference type="SMART" id="SM00950">
    <property type="entry name" value="Piwi"/>
    <property type="match status" value="1"/>
</dbReference>
<dbReference type="Pfam" id="PF16486">
    <property type="entry name" value="ArgoN"/>
    <property type="match status" value="1"/>
</dbReference>
<dbReference type="InterPro" id="IPR032474">
    <property type="entry name" value="Argonaute_N"/>
</dbReference>
<protein>
    <submittedName>
        <fullName evidence="4">Argonaute/Dicer protein, PAZ</fullName>
    </submittedName>
</protein>
<proteinExistence type="predicted"/>
<evidence type="ECO:0000259" key="3">
    <source>
        <dbReference type="PROSITE" id="PS50822"/>
    </source>
</evidence>
<organism evidence="4 5">
    <name type="scientific">Penicillium camemberti (strain FM 013)</name>
    <dbReference type="NCBI Taxonomy" id="1429867"/>
    <lineage>
        <taxon>Eukaryota</taxon>
        <taxon>Fungi</taxon>
        <taxon>Dikarya</taxon>
        <taxon>Ascomycota</taxon>
        <taxon>Pezizomycotina</taxon>
        <taxon>Eurotiomycetes</taxon>
        <taxon>Eurotiomycetidae</taxon>
        <taxon>Eurotiales</taxon>
        <taxon>Aspergillaceae</taxon>
        <taxon>Penicillium</taxon>
    </lineage>
</organism>
<dbReference type="PROSITE" id="PS50821">
    <property type="entry name" value="PAZ"/>
    <property type="match status" value="1"/>
</dbReference>
<dbReference type="Gene3D" id="3.40.50.2300">
    <property type="match status" value="1"/>
</dbReference>
<dbReference type="Gene3D" id="2.170.260.10">
    <property type="entry name" value="paz domain"/>
    <property type="match status" value="1"/>
</dbReference>
<feature type="region of interest" description="Disordered" evidence="1">
    <location>
        <begin position="1"/>
        <end position="142"/>
    </location>
</feature>
<feature type="region of interest" description="Disordered" evidence="1">
    <location>
        <begin position="1053"/>
        <end position="1074"/>
    </location>
</feature>
<feature type="compositionally biased region" description="Basic and acidic residues" evidence="1">
    <location>
        <begin position="109"/>
        <end position="118"/>
    </location>
</feature>
<dbReference type="STRING" id="1429867.A0A0G4P8V0"/>
<name>A0A0G4P8V0_PENC3</name>
<evidence type="ECO:0000313" key="5">
    <source>
        <dbReference type="Proteomes" id="UP000053732"/>
    </source>
</evidence>
<dbReference type="InterPro" id="IPR003100">
    <property type="entry name" value="PAZ_dom"/>
</dbReference>
<dbReference type="InterPro" id="IPR012337">
    <property type="entry name" value="RNaseH-like_sf"/>
</dbReference>
<dbReference type="Pfam" id="PF16487">
    <property type="entry name" value="ArgoMid"/>
    <property type="match status" value="1"/>
</dbReference>
<sequence>MGPQRPMKPSTEDDEEHRSRSGHRSTTSSKPKSTSTPTAATKTSSKPPHCSSSSRQPKLTLELPLRPSAPVAKPLDPRQVQELRDHKAKLEDDARRKKEAESTAWMRRTRYDPESGEHRKPKSTGSSSSDSPIRRVETPPEFPANWTAEEKANYERLAREGVKVAVFEQHRLDQENVIRHKDYMTVAWDGCKNIDIPWHRFKVRPSSSAPEETQIQRRVGYNTSGKEIEVMMNAYPITSFPDKAVYQYEINVLHGDQNETDRRVLRKCWNSETRKAHIPDGIWDGGRICWSLRNFDDWNEIIDFKGDLTRDIKTLATVDEFKRNPAFRMSVIQKRKINLSVINSWLQNRRDLDELVIESLSFLDHLLREWPTKQFAAIKRAFFFDKLGDDEELKQEFYQPLANMGASVYRGIYQAIKPTPQGLILNVDVAHCVFFSRISLMGYMMNVNGWNDMLTLVRNLQSTRDEYGGTKESKWFAQVNKKIQGLRVAPNYEGCPFKMKSFIVKGLIHAKPKEFFIDYYDKATGKSTRIHLEEYFMRRYNIRLEYPNMLLVEMQKEDVHYPAEFLVIKGLQRYRYKLTDAQAAQMIQWCATRPPKRLANARQSKELLQHKNDPILKLYGMKISDQMIKTKARLLPSPELQFGGNRKHNPQHSGSWDLRGKKFYKPNEKALQAWGVGFFSGHRKSISQDQTLSWVEQFVKMYKTMGGEVTGRPVVKGLSEDVGTSVKKLYDAIAAQNKREPQLMVFIVPDKDSWVYLRLKKSSDCRYGTPSQVLQSAHCIANRPQYHANVLMKVNAKLGGITARAIPKSKSSGLRPGSMIIGADVTHPMMGVWTPSLAAMSVSANSTATRYMGGCETNGDRIEIIRDKVVEYILHPMVAEWKATVGGGKAPEYVYYFRDGVSASEYQRILSEEVPAIRFAIAHACGQAVWAGKMCVVVANKRHHLRAFPDPKNRAAADTHGGPLPGTLIDRDVTSPHDWDFLLYTHIALQGTPRPVHYHVLLDEMGLKPNDLEGMINDHCYQYIRSTTSVSVHPAIYYAHLISVRARHHEDVPITSGPQSGPEVKMTNPKPKEPRAKRLLPIEGTSNKLALGMWAAVDVVLANNWTGCMLKAGPAVLNEPYFLLLLFLQLGLLDTEADL</sequence>
<dbReference type="SUPFAM" id="SSF53098">
    <property type="entry name" value="Ribonuclease H-like"/>
    <property type="match status" value="1"/>
</dbReference>
<dbReference type="Gene3D" id="3.30.420.10">
    <property type="entry name" value="Ribonuclease H-like superfamily/Ribonuclease H"/>
    <property type="match status" value="1"/>
</dbReference>
<dbReference type="InterPro" id="IPR032473">
    <property type="entry name" value="Argonaute_Mid_dom"/>
</dbReference>